<name>G4V7E0_SCHMA</name>
<proteinExistence type="predicted"/>
<dbReference type="GeneID" id="29830417"/>
<dbReference type="KEGG" id="smm:Smp_200570"/>
<dbReference type="OrthoDB" id="6249828at2759"/>
<evidence type="ECO:0000313" key="2">
    <source>
        <dbReference type="WBParaSite" id="Smp_200570.1"/>
    </source>
</evidence>
<dbReference type="HOGENOM" id="CLU_1621090_0_0_1"/>
<evidence type="ECO:0000313" key="1">
    <source>
        <dbReference type="Proteomes" id="UP000008854"/>
    </source>
</evidence>
<dbReference type="AlphaFoldDB" id="G4V7E0"/>
<reference evidence="2" key="2">
    <citation type="submission" date="2018-12" db="UniProtKB">
        <authorList>
            <consortium name="WormBaseParasite"/>
        </authorList>
    </citation>
    <scope>IDENTIFICATION</scope>
    <source>
        <strain evidence="2">Puerto Rican</strain>
    </source>
</reference>
<sequence length="164" mass="18995">MKSTFQLHKYYEESFLPGCKNEFDLNSSVDNIEFTVYNYLGHDILVCRNPFLTEHHSSNLKNDDKINLLYDSKTTLEGGRHETTGQPYDYKPQKVHCSPHFCHHAQFHPSKCTFVYPKIKVNVENLHVYPGLKWSVNKTQKITRQTAVRSTNVIPITSFIGGIF</sequence>
<dbReference type="CTD" id="29830417"/>
<organism evidence="1 2">
    <name type="scientific">Schistosoma mansoni</name>
    <name type="common">Blood fluke</name>
    <dbReference type="NCBI Taxonomy" id="6183"/>
    <lineage>
        <taxon>Eukaryota</taxon>
        <taxon>Metazoa</taxon>
        <taxon>Spiralia</taxon>
        <taxon>Lophotrochozoa</taxon>
        <taxon>Platyhelminthes</taxon>
        <taxon>Trematoda</taxon>
        <taxon>Digenea</taxon>
        <taxon>Strigeidida</taxon>
        <taxon>Schistosomatoidea</taxon>
        <taxon>Schistosomatidae</taxon>
        <taxon>Schistosoma</taxon>
    </lineage>
</organism>
<accession>G4V7E0</accession>
<protein>
    <submittedName>
        <fullName evidence="2">Smp_200570</fullName>
    </submittedName>
</protein>
<dbReference type="RefSeq" id="XP_018648809.1">
    <property type="nucleotide sequence ID" value="XM_018794392.1"/>
</dbReference>
<keyword evidence="1" id="KW-1185">Reference proteome</keyword>
<reference evidence="1" key="1">
    <citation type="journal article" date="2012" name="PLoS Negl. Trop. Dis.">
        <title>A systematically improved high quality genome and transcriptome of the human blood fluke Schistosoma mansoni.</title>
        <authorList>
            <person name="Protasio A.V."/>
            <person name="Tsai I.J."/>
            <person name="Babbage A."/>
            <person name="Nichol S."/>
            <person name="Hunt M."/>
            <person name="Aslett M.A."/>
            <person name="De Silva N."/>
            <person name="Velarde G.S."/>
            <person name="Anderson T.J."/>
            <person name="Clark R.C."/>
            <person name="Davidson C."/>
            <person name="Dillon G.P."/>
            <person name="Holroyd N.E."/>
            <person name="LoVerde P.T."/>
            <person name="Lloyd C."/>
            <person name="McQuillan J."/>
            <person name="Oliveira G."/>
            <person name="Otto T.D."/>
            <person name="Parker-Manuel S.J."/>
            <person name="Quail M.A."/>
            <person name="Wilson R.A."/>
            <person name="Zerlotini A."/>
            <person name="Dunne D.W."/>
            <person name="Berriman M."/>
        </authorList>
    </citation>
    <scope>NUCLEOTIDE SEQUENCE [LARGE SCALE GENOMIC DNA]</scope>
    <source>
        <strain evidence="1">Puerto Rican</strain>
    </source>
</reference>
<dbReference type="InParanoid" id="G4V7E0"/>
<dbReference type="Proteomes" id="UP000008854">
    <property type="component" value="Unassembled WGS sequence"/>
</dbReference>
<dbReference type="WBParaSite" id="Smp_200570.1">
    <property type="protein sequence ID" value="Smp_200570.1"/>
    <property type="gene ID" value="Smp_200570"/>
</dbReference>